<dbReference type="Gene3D" id="1.25.40.20">
    <property type="entry name" value="Ankyrin repeat-containing domain"/>
    <property type="match status" value="2"/>
</dbReference>
<protein>
    <recommendedName>
        <fullName evidence="7">Ankyrin repeat protein</fullName>
    </recommendedName>
</protein>
<evidence type="ECO:0000259" key="3">
    <source>
        <dbReference type="Pfam" id="PF22939"/>
    </source>
</evidence>
<comment type="caution">
    <text evidence="5">The sequence shown here is derived from an EMBL/GenBank/DDBJ whole genome shotgun (WGS) entry which is preliminary data.</text>
</comment>
<dbReference type="InterPro" id="IPR002110">
    <property type="entry name" value="Ankyrin_rpt"/>
</dbReference>
<dbReference type="InterPro" id="IPR056884">
    <property type="entry name" value="NPHP3-like_N"/>
</dbReference>
<keyword evidence="2" id="KW-0040">ANK repeat</keyword>
<dbReference type="Pfam" id="PF12796">
    <property type="entry name" value="Ank_2"/>
    <property type="match status" value="1"/>
</dbReference>
<dbReference type="SUPFAM" id="SSF52540">
    <property type="entry name" value="P-loop containing nucleoside triphosphate hydrolases"/>
    <property type="match status" value="1"/>
</dbReference>
<evidence type="ECO:0000256" key="2">
    <source>
        <dbReference type="PROSITE-ProRule" id="PRU00023"/>
    </source>
</evidence>
<dbReference type="Pfam" id="PF13637">
    <property type="entry name" value="Ank_4"/>
    <property type="match status" value="1"/>
</dbReference>
<proteinExistence type="predicted"/>
<dbReference type="SUPFAM" id="SSF48403">
    <property type="entry name" value="Ankyrin repeat"/>
    <property type="match status" value="1"/>
</dbReference>
<dbReference type="SMART" id="SM00248">
    <property type="entry name" value="ANK"/>
    <property type="match status" value="6"/>
</dbReference>
<dbReference type="AlphaFoldDB" id="A0A9W4WFV0"/>
<feature type="domain" description="GPI inositol-deacylase winged helix" evidence="3">
    <location>
        <begin position="454"/>
        <end position="529"/>
    </location>
</feature>
<name>A0A9W4WFV0_9PEZI</name>
<dbReference type="PROSITE" id="PS50297">
    <property type="entry name" value="ANK_REP_REGION"/>
    <property type="match status" value="1"/>
</dbReference>
<accession>A0A9W4WFV0</accession>
<evidence type="ECO:0000256" key="1">
    <source>
        <dbReference type="ARBA" id="ARBA00022737"/>
    </source>
</evidence>
<reference evidence="5" key="1">
    <citation type="submission" date="2022-08" db="EMBL/GenBank/DDBJ databases">
        <authorList>
            <person name="Giroux E."/>
            <person name="Giroux E."/>
        </authorList>
    </citation>
    <scope>NUCLEOTIDE SEQUENCE</scope>
    <source>
        <strain evidence="5">H1091258</strain>
    </source>
</reference>
<feature type="domain" description="Nephrocystin 3-like N-terminal" evidence="4">
    <location>
        <begin position="200"/>
        <end position="359"/>
    </location>
</feature>
<dbReference type="InterPro" id="IPR027417">
    <property type="entry name" value="P-loop_NTPase"/>
</dbReference>
<dbReference type="Gene3D" id="3.40.50.300">
    <property type="entry name" value="P-loop containing nucleotide triphosphate hydrolases"/>
    <property type="match status" value="1"/>
</dbReference>
<dbReference type="InterPro" id="IPR054471">
    <property type="entry name" value="GPIID_WHD"/>
</dbReference>
<sequence>MDPSGIIGIIGVAGQILATCTKLGLNWRDAPDDAKKFKSEVDALHKTLWEIYNHLIQNPDFITAFEGKHSAVLSNLAAPPNSDDSALLFTCKEELEDVLKALQKRLGGSRFGWERLKATFSNEKTQSAIENVQRRCQHINSKILIDNTAITVDTNLVVRSARNELTERHLDENKRRTLDRITSIDFSKQLADNLERRQDGTGLWLLESPEFQTWVQGDRQTLFCPGMPGAGKTMLSSIVIEYLQRRFIGNSSVGVGFMFCNFRRHDEQTPRSLLSSVLKQLYWAMPSGCSDVEKIYNNGSSSPSRREIEECLQSVTSQFTRVYILVDALDEFGEDRGILLKSILSVQETENVNIFTTSRHIPEIEIYFNEATSIEIRATDEDVMRFLDGRMSRLPSAARKSRELQGEIKHSIVEAVQGMFLLAQLYFDSLGSSAYDNAYDEAMERIEGQFEDQEMLAKEALSWIVCARRPLKTLELQHALAVERGTTELDEDNITELEDIVSVCAGLITIDEESDIIRLVHYTTQEYFQRTTERWLPSAQHLIVESFMTYFSFNAFSVGSCHDDSYLESRLEEYPLYEYATLEWGHHAQSILPPSESVISFLMDGQSNLEAAFEVIWYRGRIPDFRTKRPPMELSGLHLAAYFGLKEAFTMIIDRFGPEIDINVRDGGDFTPLFYAVMGGNTDFIAWLLSIDKIELGPKGKEHPYTPVKLAATIGDMAGILPFIKSDKVDLNTKEIFGNTPLATAVTKRWINIVKALIESGRVDVNLQNNQKQTPLSHAAESGYVEGLRFLLGSAKANANEADIFGETPLYTALHMGQQETARLLLDSGQVDVSLSIESVRRRTPLDQALLTFGHDHSITKLLVHRMKLIGISTEATIKAWEDFQKFPYASADNISDIHITWFHKYELAGTFQ</sequence>
<gene>
    <name evidence="5" type="ORF">CGXH109_LOCUS97370</name>
</gene>
<dbReference type="PANTHER" id="PTHR10039:SF15">
    <property type="entry name" value="NACHT DOMAIN-CONTAINING PROTEIN"/>
    <property type="match status" value="1"/>
</dbReference>
<evidence type="ECO:0008006" key="7">
    <source>
        <dbReference type="Google" id="ProtNLM"/>
    </source>
</evidence>
<dbReference type="Proteomes" id="UP001152533">
    <property type="component" value="Unassembled WGS sequence"/>
</dbReference>
<feature type="repeat" description="ANK" evidence="2">
    <location>
        <begin position="805"/>
        <end position="829"/>
    </location>
</feature>
<dbReference type="InterPro" id="IPR036770">
    <property type="entry name" value="Ankyrin_rpt-contain_sf"/>
</dbReference>
<organism evidence="5 6">
    <name type="scientific">Colletotrichum noveboracense</name>
    <dbReference type="NCBI Taxonomy" id="2664923"/>
    <lineage>
        <taxon>Eukaryota</taxon>
        <taxon>Fungi</taxon>
        <taxon>Dikarya</taxon>
        <taxon>Ascomycota</taxon>
        <taxon>Pezizomycotina</taxon>
        <taxon>Sordariomycetes</taxon>
        <taxon>Hypocreomycetidae</taxon>
        <taxon>Glomerellales</taxon>
        <taxon>Glomerellaceae</taxon>
        <taxon>Colletotrichum</taxon>
        <taxon>Colletotrichum gloeosporioides species complex</taxon>
    </lineage>
</organism>
<dbReference type="EMBL" id="CAMGZC010000892">
    <property type="protein sequence ID" value="CAI0650564.1"/>
    <property type="molecule type" value="Genomic_DNA"/>
</dbReference>
<evidence type="ECO:0000313" key="6">
    <source>
        <dbReference type="Proteomes" id="UP001152533"/>
    </source>
</evidence>
<dbReference type="PROSITE" id="PS50088">
    <property type="entry name" value="ANK_REPEAT"/>
    <property type="match status" value="1"/>
</dbReference>
<dbReference type="Pfam" id="PF24883">
    <property type="entry name" value="NPHP3_N"/>
    <property type="match status" value="1"/>
</dbReference>
<dbReference type="Pfam" id="PF22939">
    <property type="entry name" value="WHD_GPIID"/>
    <property type="match status" value="1"/>
</dbReference>
<dbReference type="PANTHER" id="PTHR10039">
    <property type="entry name" value="AMELOGENIN"/>
    <property type="match status" value="1"/>
</dbReference>
<evidence type="ECO:0000259" key="4">
    <source>
        <dbReference type="Pfam" id="PF24883"/>
    </source>
</evidence>
<dbReference type="Pfam" id="PF00023">
    <property type="entry name" value="Ank"/>
    <property type="match status" value="1"/>
</dbReference>
<keyword evidence="1" id="KW-0677">Repeat</keyword>
<evidence type="ECO:0000313" key="5">
    <source>
        <dbReference type="EMBL" id="CAI0650564.1"/>
    </source>
</evidence>
<keyword evidence="6" id="KW-1185">Reference proteome</keyword>